<reference evidence="1 2" key="1">
    <citation type="submission" date="2019-09" db="EMBL/GenBank/DDBJ databases">
        <title>Draft genome of the ectomycorrhizal ascomycete Sphaerosporella brunnea.</title>
        <authorList>
            <consortium name="DOE Joint Genome Institute"/>
            <person name="Benucci G.M."/>
            <person name="Marozzi G."/>
            <person name="Antonielli L."/>
            <person name="Sanchez S."/>
            <person name="Marco P."/>
            <person name="Wang X."/>
            <person name="Falini L.B."/>
            <person name="Barry K."/>
            <person name="Haridas S."/>
            <person name="Lipzen A."/>
            <person name="Labutti K."/>
            <person name="Grigoriev I.V."/>
            <person name="Murat C."/>
            <person name="Martin F."/>
            <person name="Albertini E."/>
            <person name="Donnini D."/>
            <person name="Bonito G."/>
        </authorList>
    </citation>
    <scope>NUCLEOTIDE SEQUENCE [LARGE SCALE GENOMIC DNA]</scope>
    <source>
        <strain evidence="1 2">Sb_GMNB300</strain>
    </source>
</reference>
<proteinExistence type="predicted"/>
<keyword evidence="2" id="KW-1185">Reference proteome</keyword>
<accession>A0A5J5EMK7</accession>
<dbReference type="InParanoid" id="A0A5J5EMK7"/>
<evidence type="ECO:0000313" key="2">
    <source>
        <dbReference type="Proteomes" id="UP000326924"/>
    </source>
</evidence>
<organism evidence="1 2">
    <name type="scientific">Sphaerosporella brunnea</name>
    <dbReference type="NCBI Taxonomy" id="1250544"/>
    <lineage>
        <taxon>Eukaryota</taxon>
        <taxon>Fungi</taxon>
        <taxon>Dikarya</taxon>
        <taxon>Ascomycota</taxon>
        <taxon>Pezizomycotina</taxon>
        <taxon>Pezizomycetes</taxon>
        <taxon>Pezizales</taxon>
        <taxon>Pyronemataceae</taxon>
        <taxon>Sphaerosporella</taxon>
    </lineage>
</organism>
<comment type="caution">
    <text evidence="1">The sequence shown here is derived from an EMBL/GenBank/DDBJ whole genome shotgun (WGS) entry which is preliminary data.</text>
</comment>
<protein>
    <submittedName>
        <fullName evidence="1">Uncharacterized protein</fullName>
    </submittedName>
</protein>
<gene>
    <name evidence="1" type="ORF">FN846DRAFT_910605</name>
</gene>
<sequence length="111" mass="12375">MLTAGWNYEWSILPWICLRPVLPASYGFSANMSDRPEIQVVTVHCAPLGDTLLISPHVFYSMGNMDENPYVLEIGILNAAAWRGPRFSACSLILMRASAGLRELCERGRFA</sequence>
<evidence type="ECO:0000313" key="1">
    <source>
        <dbReference type="EMBL" id="KAA8896583.1"/>
    </source>
</evidence>
<dbReference type="EMBL" id="VXIS01000208">
    <property type="protein sequence ID" value="KAA8896583.1"/>
    <property type="molecule type" value="Genomic_DNA"/>
</dbReference>
<name>A0A5J5EMK7_9PEZI</name>
<dbReference type="Proteomes" id="UP000326924">
    <property type="component" value="Unassembled WGS sequence"/>
</dbReference>
<dbReference type="AlphaFoldDB" id="A0A5J5EMK7"/>